<dbReference type="Pfam" id="PF22615">
    <property type="entry name" value="IPMS_D2"/>
    <property type="match status" value="1"/>
</dbReference>
<dbReference type="EC" id="2.3.3.13" evidence="4 10"/>
<organism evidence="12 13">
    <name type="scientific">Aciditerrimonas ferrireducens</name>
    <dbReference type="NCBI Taxonomy" id="667306"/>
    <lineage>
        <taxon>Bacteria</taxon>
        <taxon>Bacillati</taxon>
        <taxon>Actinomycetota</taxon>
        <taxon>Acidimicrobiia</taxon>
        <taxon>Acidimicrobiales</taxon>
        <taxon>Acidimicrobiaceae</taxon>
        <taxon>Aciditerrimonas</taxon>
    </lineage>
</organism>
<evidence type="ECO:0000256" key="4">
    <source>
        <dbReference type="ARBA" id="ARBA00012973"/>
    </source>
</evidence>
<proteinExistence type="inferred from homology"/>
<dbReference type="SUPFAM" id="SSF110921">
    <property type="entry name" value="2-isopropylmalate synthase LeuA, allosteric (dimerisation) domain"/>
    <property type="match status" value="1"/>
</dbReference>
<keyword evidence="9 10" id="KW-0100">Branched-chain amino acid biosynthesis</keyword>
<evidence type="ECO:0000313" key="13">
    <source>
        <dbReference type="Proteomes" id="UP001589788"/>
    </source>
</evidence>
<evidence type="ECO:0000256" key="1">
    <source>
        <dbReference type="ARBA" id="ARBA00000064"/>
    </source>
</evidence>
<evidence type="ECO:0000256" key="2">
    <source>
        <dbReference type="ARBA" id="ARBA00004689"/>
    </source>
</evidence>
<evidence type="ECO:0000256" key="7">
    <source>
        <dbReference type="ARBA" id="ARBA00022679"/>
    </source>
</evidence>
<evidence type="ECO:0000259" key="11">
    <source>
        <dbReference type="PROSITE" id="PS50991"/>
    </source>
</evidence>
<dbReference type="PROSITE" id="PS00815">
    <property type="entry name" value="AIPM_HOMOCIT_SYNTH_1"/>
    <property type="match status" value="1"/>
</dbReference>
<dbReference type="PROSITE" id="PS50991">
    <property type="entry name" value="PYR_CT"/>
    <property type="match status" value="1"/>
</dbReference>
<sequence length="566" mass="62771">MAPEPVIPKTMPFEKYRPFLPLPLELPNRRWPSRRIERAPRWCSVDLRDGNQALIDPMDPTRKRRMFETLVRIGLKEIEVGFPAASQPDYDFVRLLIEEDLVPEDVTIQVLVQCRPELIERTYESLVGARRAIVHFYNSTSVLQRRVVFGLDKPGITQIAVDAARLCKKLEKDVLQGTEVRYEYSPESFTGTELDYALEICTAVMDVIEPSAERPIVLNLPATVEMYTPNVYADVIEAFGDAIPNREAVVLSLHPHNDRGTAVAAAELGVMAGADRVEGTLFGNGERTGNVDLVTLALNLFSQGVDPELDLSDIDGLRRVAEYCNRLPVHPRHPYVGDLVYTAFSGSHQDAIKKGMEALPKDYEVWEVPYLPIDPAHVGRTYEAVIRVNSQSGKGGVAYIMKTEHGLDLPRRLQIEFSAAIQHVTEDTGTEITPEEMWGVFEREYLSPHPSIELVRHQTTTEDQQAEVAVTLRVDGEVREARGRGSGPVAAFVHALNSALGTDLEVTDYAEHALQAGSEATAAAYVEARSQDGVRWGVGIDQSILAASYKAVLSALGRLERLAPEG</sequence>
<evidence type="ECO:0000256" key="8">
    <source>
        <dbReference type="ARBA" id="ARBA00022723"/>
    </source>
</evidence>
<evidence type="ECO:0000256" key="9">
    <source>
        <dbReference type="ARBA" id="ARBA00023304"/>
    </source>
</evidence>
<dbReference type="NCBIfam" id="TIGR00970">
    <property type="entry name" value="leuA_yeast"/>
    <property type="match status" value="1"/>
</dbReference>
<dbReference type="EMBL" id="JBHLYQ010000007">
    <property type="protein sequence ID" value="MFC0080850.1"/>
    <property type="molecule type" value="Genomic_DNA"/>
</dbReference>
<dbReference type="InterPro" id="IPR039371">
    <property type="entry name" value="LeuA_N_DRE-TIM"/>
</dbReference>
<dbReference type="SUPFAM" id="SSF51569">
    <property type="entry name" value="Aldolase"/>
    <property type="match status" value="1"/>
</dbReference>
<dbReference type="PANTHER" id="PTHR46911">
    <property type="match status" value="1"/>
</dbReference>
<comment type="caution">
    <text evidence="12">The sequence shown here is derived from an EMBL/GenBank/DDBJ whole genome shotgun (WGS) entry which is preliminary data.</text>
</comment>
<dbReference type="HAMAP" id="MF_00572">
    <property type="entry name" value="LeuA_type2"/>
    <property type="match status" value="1"/>
</dbReference>
<dbReference type="Proteomes" id="UP001589788">
    <property type="component" value="Unassembled WGS sequence"/>
</dbReference>
<accession>A0ABV6BZJ5</accession>
<evidence type="ECO:0000256" key="10">
    <source>
        <dbReference type="HAMAP-Rule" id="MF_00572"/>
    </source>
</evidence>
<dbReference type="Gene3D" id="3.20.20.70">
    <property type="entry name" value="Aldolase class I"/>
    <property type="match status" value="1"/>
</dbReference>
<keyword evidence="8 10" id="KW-0479">Metal-binding</keyword>
<dbReference type="SUPFAM" id="SSF89000">
    <property type="entry name" value="post-HMGL domain-like"/>
    <property type="match status" value="1"/>
</dbReference>
<dbReference type="PANTHER" id="PTHR46911:SF1">
    <property type="entry name" value="2-ISOPROPYLMALATE SYNTHASE"/>
    <property type="match status" value="1"/>
</dbReference>
<comment type="subcellular location">
    <subcellularLocation>
        <location evidence="10">Cytoplasm</location>
    </subcellularLocation>
</comment>
<keyword evidence="10" id="KW-0963">Cytoplasm</keyword>
<name>A0ABV6BZJ5_9ACTN</name>
<dbReference type="GO" id="GO:0003852">
    <property type="term" value="F:2-isopropylmalate synthase activity"/>
    <property type="evidence" value="ECO:0007669"/>
    <property type="project" value="UniProtKB-EC"/>
</dbReference>
<comment type="subunit">
    <text evidence="10">Homodimer.</text>
</comment>
<feature type="region of interest" description="Regulatory domain" evidence="10">
    <location>
        <begin position="448"/>
        <end position="566"/>
    </location>
</feature>
<dbReference type="PROSITE" id="PS00816">
    <property type="entry name" value="AIPM_HOMOCIT_SYNTH_2"/>
    <property type="match status" value="1"/>
</dbReference>
<dbReference type="RefSeq" id="WP_377787485.1">
    <property type="nucleotide sequence ID" value="NZ_JBHLYQ010000007.1"/>
</dbReference>
<comment type="pathway">
    <text evidence="2 10">Amino-acid biosynthesis; L-leucine biosynthesis; L-leucine from 3-methyl-2-oxobutanoate: step 1/4.</text>
</comment>
<keyword evidence="5 10" id="KW-0432">Leucine biosynthesis</keyword>
<comment type="function">
    <text evidence="10">Catalyzes the condensation of the acetyl group of acetyl-CoA with 3-methyl-2-oxobutanoate (2-ketoisovalerate) to form 3-carboxy-3-hydroxy-4-methylpentanoate (2-isopropylmalate).</text>
</comment>
<keyword evidence="13" id="KW-1185">Reference proteome</keyword>
<feature type="binding site" evidence="10">
    <location>
        <position position="256"/>
    </location>
    <ligand>
        <name>Mg(2+)</name>
        <dbReference type="ChEBI" id="CHEBI:18420"/>
    </ligand>
</feature>
<keyword evidence="12" id="KW-0012">Acyltransferase</keyword>
<evidence type="ECO:0000256" key="6">
    <source>
        <dbReference type="ARBA" id="ARBA00022605"/>
    </source>
</evidence>
<keyword evidence="6 10" id="KW-0028">Amino-acid biosynthesis</keyword>
<comment type="cofactor">
    <cofactor evidence="10">
        <name>Mg(2+)</name>
        <dbReference type="ChEBI" id="CHEBI:18420"/>
    </cofactor>
</comment>
<feature type="binding site" evidence="10">
    <location>
        <position position="290"/>
    </location>
    <ligand>
        <name>Mg(2+)</name>
        <dbReference type="ChEBI" id="CHEBI:18420"/>
    </ligand>
</feature>
<dbReference type="InterPro" id="IPR005668">
    <property type="entry name" value="IPM_Synthase"/>
</dbReference>
<protein>
    <recommendedName>
        <fullName evidence="4 10">2-isopropylmalate synthase</fullName>
        <ecNumber evidence="4 10">2.3.3.13</ecNumber>
    </recommendedName>
    <alternativeName>
        <fullName evidence="10">Alpha-IPM synthase</fullName>
    </alternativeName>
    <alternativeName>
        <fullName evidence="10">Alpha-isopropylmalate synthase</fullName>
    </alternativeName>
</protein>
<keyword evidence="10" id="KW-0460">Magnesium</keyword>
<feature type="binding site" evidence="10">
    <location>
        <position position="254"/>
    </location>
    <ligand>
        <name>Mg(2+)</name>
        <dbReference type="ChEBI" id="CHEBI:18420"/>
    </ligand>
</feature>
<comment type="catalytic activity">
    <reaction evidence="1 10">
        <text>3-methyl-2-oxobutanoate + acetyl-CoA + H2O = (2S)-2-isopropylmalate + CoA + H(+)</text>
        <dbReference type="Rhea" id="RHEA:21524"/>
        <dbReference type="ChEBI" id="CHEBI:1178"/>
        <dbReference type="ChEBI" id="CHEBI:11851"/>
        <dbReference type="ChEBI" id="CHEBI:15377"/>
        <dbReference type="ChEBI" id="CHEBI:15378"/>
        <dbReference type="ChEBI" id="CHEBI:57287"/>
        <dbReference type="ChEBI" id="CHEBI:57288"/>
        <dbReference type="EC" id="2.3.3.13"/>
    </reaction>
</comment>
<dbReference type="Gene3D" id="3.30.160.270">
    <property type="match status" value="1"/>
</dbReference>
<dbReference type="InterPro" id="IPR002034">
    <property type="entry name" value="AIPM/Hcit_synth_CS"/>
</dbReference>
<dbReference type="NCBIfam" id="NF002991">
    <property type="entry name" value="PRK03739.1"/>
    <property type="match status" value="1"/>
</dbReference>
<dbReference type="InterPro" id="IPR013785">
    <property type="entry name" value="Aldolase_TIM"/>
</dbReference>
<evidence type="ECO:0000256" key="3">
    <source>
        <dbReference type="ARBA" id="ARBA00009767"/>
    </source>
</evidence>
<dbReference type="InterPro" id="IPR013709">
    <property type="entry name" value="2-isopropylmalate_synth_dimer"/>
</dbReference>
<dbReference type="CDD" id="cd07942">
    <property type="entry name" value="DRE_TIM_LeuA"/>
    <property type="match status" value="1"/>
</dbReference>
<keyword evidence="7 10" id="KW-0808">Transferase</keyword>
<dbReference type="InterPro" id="IPR000891">
    <property type="entry name" value="PYR_CT"/>
</dbReference>
<dbReference type="InterPro" id="IPR054692">
    <property type="entry name" value="LeuA-like_post-cat"/>
</dbReference>
<comment type="similarity">
    <text evidence="3 10">Belongs to the alpha-IPM synthase/homocitrate synthase family. LeuA type 2 subfamily.</text>
</comment>
<dbReference type="SMART" id="SM00917">
    <property type="entry name" value="LeuA_dimer"/>
    <property type="match status" value="1"/>
</dbReference>
<dbReference type="Pfam" id="PF00682">
    <property type="entry name" value="HMGL-like"/>
    <property type="match status" value="1"/>
</dbReference>
<reference evidence="12 13" key="1">
    <citation type="submission" date="2024-09" db="EMBL/GenBank/DDBJ databases">
        <authorList>
            <person name="Sun Q."/>
            <person name="Mori K."/>
        </authorList>
    </citation>
    <scope>NUCLEOTIDE SEQUENCE [LARGE SCALE GENOMIC DNA]</scope>
    <source>
        <strain evidence="12 13">JCM 15389</strain>
    </source>
</reference>
<evidence type="ECO:0000256" key="5">
    <source>
        <dbReference type="ARBA" id="ARBA00022430"/>
    </source>
</evidence>
<gene>
    <name evidence="10 12" type="primary">leuA</name>
    <name evidence="12" type="ORF">ACFFRE_01595</name>
</gene>
<feature type="binding site" evidence="10">
    <location>
        <position position="49"/>
    </location>
    <ligand>
        <name>Mg(2+)</name>
        <dbReference type="ChEBI" id="CHEBI:18420"/>
    </ligand>
</feature>
<evidence type="ECO:0000313" key="12">
    <source>
        <dbReference type="EMBL" id="MFC0080850.1"/>
    </source>
</evidence>
<feature type="domain" description="Pyruvate carboxyltransferase" evidence="11">
    <location>
        <begin position="40"/>
        <end position="315"/>
    </location>
</feature>
<dbReference type="Pfam" id="PF08502">
    <property type="entry name" value="LeuA_dimer"/>
    <property type="match status" value="1"/>
</dbReference>
<dbReference type="InterPro" id="IPR036230">
    <property type="entry name" value="LeuA_allosteric_dom_sf"/>
</dbReference>